<accession>A0ABQ8HGI2</accession>
<dbReference type="EMBL" id="JAFEMO010000011">
    <property type="protein sequence ID" value="KAH7557741.1"/>
    <property type="molecule type" value="Genomic_DNA"/>
</dbReference>
<proteinExistence type="predicted"/>
<evidence type="ECO:0008006" key="4">
    <source>
        <dbReference type="Google" id="ProtNLM"/>
    </source>
</evidence>
<protein>
    <recommendedName>
        <fullName evidence="4">LIM domain protein</fullName>
    </recommendedName>
</protein>
<organism evidence="2 3">
    <name type="scientific">Xanthoceras sorbifolium</name>
    <dbReference type="NCBI Taxonomy" id="99658"/>
    <lineage>
        <taxon>Eukaryota</taxon>
        <taxon>Viridiplantae</taxon>
        <taxon>Streptophyta</taxon>
        <taxon>Embryophyta</taxon>
        <taxon>Tracheophyta</taxon>
        <taxon>Spermatophyta</taxon>
        <taxon>Magnoliopsida</taxon>
        <taxon>eudicotyledons</taxon>
        <taxon>Gunneridae</taxon>
        <taxon>Pentapetalae</taxon>
        <taxon>rosids</taxon>
        <taxon>malvids</taxon>
        <taxon>Sapindales</taxon>
        <taxon>Sapindaceae</taxon>
        <taxon>Xanthoceroideae</taxon>
        <taxon>Xanthoceras</taxon>
    </lineage>
</organism>
<evidence type="ECO:0000313" key="3">
    <source>
        <dbReference type="Proteomes" id="UP000827721"/>
    </source>
</evidence>
<name>A0ABQ8HGI2_9ROSI</name>
<dbReference type="PANTHER" id="PTHR21556:SF2">
    <property type="entry name" value="TRESLIN"/>
    <property type="match status" value="1"/>
</dbReference>
<evidence type="ECO:0000313" key="2">
    <source>
        <dbReference type="EMBL" id="KAH7557741.1"/>
    </source>
</evidence>
<dbReference type="InterPro" id="IPR026153">
    <property type="entry name" value="Treslin"/>
</dbReference>
<comment type="caution">
    <text evidence="2">The sequence shown here is derived from an EMBL/GenBank/DDBJ whole genome shotgun (WGS) entry which is preliminary data.</text>
</comment>
<feature type="region of interest" description="Disordered" evidence="1">
    <location>
        <begin position="918"/>
        <end position="950"/>
    </location>
</feature>
<feature type="region of interest" description="Disordered" evidence="1">
    <location>
        <begin position="839"/>
        <end position="886"/>
    </location>
</feature>
<sequence length="994" mass="112546">METPLDDDSSITIRDFYSKTQRIVLLIDLNPLLHLRDANPYLTHLLASAKILISFPPLSSSLFSLKPFFSSLSPLLSSSKLPSPSLSLSFDRPDSTLRSLESLLSTPSLKTLSSLSSSSSSRGVNVAASMRQLVHDYAWDPANCDCEAGPTCRDDSGNVSAFLRSNLVVLFSPIVNSFDLLCEFLDVDVDDECLRDVGLFNDRFRALFESVNDAFIRKDIHFSWVDVKCELESCDCNQFEVKSGFFEGGIRDLGWGFCSSDSIVLGSVLVNFGLIYPQIGISSCLFEWKNDDFKTIRAQLSLEILDVSGKPLECKCCDLELINLDMFKRNRFWGHFDDGTIKLQVKSVYKREKGVKFEGQLSDPSLVRERSKDFVKDEKEIVGEFFADKVLEVLAKDMGEFARCKVAPIWQIFLSFLYREGYWALVSFSNGNGDSCIGILKPFTVFSALLSVINDESFAHSSVHELSGANLAPFVMKRDVEICKPDMVATHDGEVKSKKNQRRLRLFQDLTWHDFCKIALEEHAVIDMEDVYFTRRCNSSKKLKFLKCWMKQIKKASRCSLMVAERSEPNKEISKDIENRVADLPQESERAIPSSASVGEESLTVGSRIQDDAAFDMCSGTLESFFGDLNKKIQQGLESEGVDLGTLAERLVNSSIYWLYQKHESGNNSKSETSAIKPDDACGIIVAVELTKLLLREPKELINMHKSNDPSIQASDQRPTGFASENGFYPTTATLSLMSSRYELQILFRMGILQSEIGASIEEPMKQKFVKQICLLLEAIQCHLQGGFFGDWSLHNYVGKIIKSRYCDALGDVVHRIYTKMDLLLFADEDESANHLLNSEDSNQCWRERQQRDEMGENSGRNEPDSVQDDQENDNESLQGTRWEEHARKVMEARQRRERARRFSSFTSWVPDLQRVWAPKQPKAMKPKSSWKSSKRKDSKSRSYDKVCETPLSGNKRPCPQEAVLMMKANRVMGITCVVRFLRLCSKMTGDKNR</sequence>
<feature type="compositionally biased region" description="Polar residues" evidence="1">
    <location>
        <begin position="709"/>
        <end position="718"/>
    </location>
</feature>
<dbReference type="PANTHER" id="PTHR21556">
    <property type="entry name" value="TRESLIN"/>
    <property type="match status" value="1"/>
</dbReference>
<feature type="region of interest" description="Disordered" evidence="1">
    <location>
        <begin position="706"/>
        <end position="725"/>
    </location>
</feature>
<dbReference type="Proteomes" id="UP000827721">
    <property type="component" value="Unassembled WGS sequence"/>
</dbReference>
<gene>
    <name evidence="2" type="ORF">JRO89_XS11G0212000</name>
</gene>
<reference evidence="2 3" key="1">
    <citation type="submission" date="2021-02" db="EMBL/GenBank/DDBJ databases">
        <title>Plant Genome Project.</title>
        <authorList>
            <person name="Zhang R.-G."/>
        </authorList>
    </citation>
    <scope>NUCLEOTIDE SEQUENCE [LARGE SCALE GENOMIC DNA]</scope>
    <source>
        <tissue evidence="2">Leaves</tissue>
    </source>
</reference>
<evidence type="ECO:0000256" key="1">
    <source>
        <dbReference type="SAM" id="MobiDB-lite"/>
    </source>
</evidence>
<keyword evidence="3" id="KW-1185">Reference proteome</keyword>
<feature type="compositionally biased region" description="Acidic residues" evidence="1">
    <location>
        <begin position="866"/>
        <end position="875"/>
    </location>
</feature>
<feature type="compositionally biased region" description="Basic and acidic residues" evidence="1">
    <location>
        <begin position="846"/>
        <end position="864"/>
    </location>
</feature>